<dbReference type="GO" id="GO:0003876">
    <property type="term" value="F:AMP deaminase activity"/>
    <property type="evidence" value="ECO:0007669"/>
    <property type="project" value="InterPro"/>
</dbReference>
<evidence type="ECO:0000313" key="3">
    <source>
        <dbReference type="EMBL" id="ONK71407.1"/>
    </source>
</evidence>
<reference evidence="4" key="1">
    <citation type="journal article" date="2017" name="Nat. Commun.">
        <title>The asparagus genome sheds light on the origin and evolution of a young Y chromosome.</title>
        <authorList>
            <person name="Harkess A."/>
            <person name="Zhou J."/>
            <person name="Xu C."/>
            <person name="Bowers J.E."/>
            <person name="Van der Hulst R."/>
            <person name="Ayyampalayam S."/>
            <person name="Mercati F."/>
            <person name="Riccardi P."/>
            <person name="McKain M.R."/>
            <person name="Kakrana A."/>
            <person name="Tang H."/>
            <person name="Ray J."/>
            <person name="Groenendijk J."/>
            <person name="Arikit S."/>
            <person name="Mathioni S.M."/>
            <person name="Nakano M."/>
            <person name="Shan H."/>
            <person name="Telgmann-Rauber A."/>
            <person name="Kanno A."/>
            <person name="Yue Z."/>
            <person name="Chen H."/>
            <person name="Li W."/>
            <person name="Chen Y."/>
            <person name="Xu X."/>
            <person name="Zhang Y."/>
            <person name="Luo S."/>
            <person name="Chen H."/>
            <person name="Gao J."/>
            <person name="Mao Z."/>
            <person name="Pires J.C."/>
            <person name="Luo M."/>
            <person name="Kudrna D."/>
            <person name="Wing R.A."/>
            <person name="Meyers B.C."/>
            <person name="Yi K."/>
            <person name="Kong H."/>
            <person name="Lavrijsen P."/>
            <person name="Sunseri F."/>
            <person name="Falavigna A."/>
            <person name="Ye Y."/>
            <person name="Leebens-Mack J.H."/>
            <person name="Chen G."/>
        </authorList>
    </citation>
    <scope>NUCLEOTIDE SEQUENCE [LARGE SCALE GENOMIC DNA]</scope>
    <source>
        <strain evidence="4">cv. DH0086</strain>
    </source>
</reference>
<dbReference type="Gene3D" id="3.20.20.140">
    <property type="entry name" value="Metal-dependent hydrolases"/>
    <property type="match status" value="1"/>
</dbReference>
<name>A0A5P1F1X1_ASPOF</name>
<feature type="domain" description="Multiprotein bridging factor 1 N-terminal" evidence="2">
    <location>
        <begin position="9"/>
        <end position="52"/>
    </location>
</feature>
<comment type="similarity">
    <text evidence="1">Belongs to the metallo-dependent hydrolases superfamily. Adenosine and AMP deaminases family.</text>
</comment>
<dbReference type="EMBL" id="CM007384">
    <property type="protein sequence ID" value="ONK71407.1"/>
    <property type="molecule type" value="Genomic_DNA"/>
</dbReference>
<dbReference type="InterPro" id="IPR006329">
    <property type="entry name" value="AMPD"/>
</dbReference>
<dbReference type="Pfam" id="PF19326">
    <property type="entry name" value="AMP_deaminase"/>
    <property type="match status" value="1"/>
</dbReference>
<proteinExistence type="inferred from homology"/>
<gene>
    <name evidence="3" type="ORF">A4U43_C04F8230</name>
</gene>
<evidence type="ECO:0000256" key="1">
    <source>
        <dbReference type="ARBA" id="ARBA00006676"/>
    </source>
</evidence>
<dbReference type="AlphaFoldDB" id="A0A5P1F1X1"/>
<evidence type="ECO:0000313" key="4">
    <source>
        <dbReference type="Proteomes" id="UP000243459"/>
    </source>
</evidence>
<dbReference type="Gramene" id="ONK71407">
    <property type="protein sequence ID" value="ONK71407"/>
    <property type="gene ID" value="A4U43_C04F8230"/>
</dbReference>
<evidence type="ECO:0000259" key="2">
    <source>
        <dbReference type="Pfam" id="PF08523"/>
    </source>
</evidence>
<protein>
    <recommendedName>
        <fullName evidence="2">Multiprotein bridging factor 1 N-terminal domain-containing protein</fullName>
    </recommendedName>
</protein>
<sequence length="177" mass="19279">MAGVGPISQDWKPVVVRKKAPNAAVKKDEKAVNAARRSGDEIEAIRKCVYGDCGGSNRQGILERLWKVSACDICEIATNSVYQSGFSHALKLCQNPRPKPDIKTPTNHTCAPTNGARPPPSTNGTLVWPIPKSGPFLPLRTNSTGCLEDIECVVQAPEFLRDLQDVEDQLLCDLRSL</sequence>
<dbReference type="InterPro" id="IPR013729">
    <property type="entry name" value="MBF1_N"/>
</dbReference>
<dbReference type="Proteomes" id="UP000243459">
    <property type="component" value="Chromosome 4"/>
</dbReference>
<dbReference type="GO" id="GO:0032264">
    <property type="term" value="P:IMP salvage"/>
    <property type="evidence" value="ECO:0007669"/>
    <property type="project" value="InterPro"/>
</dbReference>
<keyword evidence="4" id="KW-1185">Reference proteome</keyword>
<accession>A0A5P1F1X1</accession>
<dbReference type="Pfam" id="PF08523">
    <property type="entry name" value="MBF1"/>
    <property type="match status" value="1"/>
</dbReference>
<organism evidence="3 4">
    <name type="scientific">Asparagus officinalis</name>
    <name type="common">Garden asparagus</name>
    <dbReference type="NCBI Taxonomy" id="4686"/>
    <lineage>
        <taxon>Eukaryota</taxon>
        <taxon>Viridiplantae</taxon>
        <taxon>Streptophyta</taxon>
        <taxon>Embryophyta</taxon>
        <taxon>Tracheophyta</taxon>
        <taxon>Spermatophyta</taxon>
        <taxon>Magnoliopsida</taxon>
        <taxon>Liliopsida</taxon>
        <taxon>Asparagales</taxon>
        <taxon>Asparagaceae</taxon>
        <taxon>Asparagoideae</taxon>
        <taxon>Asparagus</taxon>
    </lineage>
</organism>